<dbReference type="PANTHER" id="PTHR24072">
    <property type="entry name" value="RHO FAMILY GTPASE"/>
    <property type="match status" value="1"/>
</dbReference>
<protein>
    <recommendedName>
        <fullName evidence="7">Rho GTPase</fullName>
    </recommendedName>
</protein>
<dbReference type="PRINTS" id="PR00449">
    <property type="entry name" value="RASTRNSFRMNG"/>
</dbReference>
<dbReference type="InterPro" id="IPR027417">
    <property type="entry name" value="P-loop_NTPase"/>
</dbReference>
<dbReference type="FunFam" id="3.40.50.300:FF:002060">
    <property type="entry name" value="Rho family GTPase"/>
    <property type="match status" value="1"/>
</dbReference>
<dbReference type="SMART" id="SM00173">
    <property type="entry name" value="RAS"/>
    <property type="match status" value="1"/>
</dbReference>
<dbReference type="Pfam" id="PF00071">
    <property type="entry name" value="Ras"/>
    <property type="match status" value="1"/>
</dbReference>
<dbReference type="InterPro" id="IPR003578">
    <property type="entry name" value="Small_GTPase_Rho"/>
</dbReference>
<dbReference type="NCBIfam" id="TIGR00231">
    <property type="entry name" value="small_GTP"/>
    <property type="match status" value="1"/>
</dbReference>
<dbReference type="AlphaFoldDB" id="A0AAV2AW66"/>
<evidence type="ECO:0000256" key="2">
    <source>
        <dbReference type="ARBA" id="ARBA00022741"/>
    </source>
</evidence>
<dbReference type="GO" id="GO:0035006">
    <property type="term" value="P:melanization defense response"/>
    <property type="evidence" value="ECO:0007669"/>
    <property type="project" value="UniProtKB-ARBA"/>
</dbReference>
<gene>
    <name evidence="5" type="ORF">LARSCL_LOCUS15273</name>
</gene>
<dbReference type="GO" id="GO:0035099">
    <property type="term" value="P:hemocyte migration"/>
    <property type="evidence" value="ECO:0007669"/>
    <property type="project" value="UniProtKB-ARBA"/>
</dbReference>
<dbReference type="PROSITE" id="PS51419">
    <property type="entry name" value="RAB"/>
    <property type="match status" value="1"/>
</dbReference>
<dbReference type="SUPFAM" id="SSF52540">
    <property type="entry name" value="P-loop containing nucleoside triphosphate hydrolases"/>
    <property type="match status" value="1"/>
</dbReference>
<accession>A0AAV2AW66</accession>
<dbReference type="SMART" id="SM00175">
    <property type="entry name" value="RAB"/>
    <property type="match status" value="1"/>
</dbReference>
<dbReference type="GO" id="GO:0003924">
    <property type="term" value="F:GTPase activity"/>
    <property type="evidence" value="ECO:0007669"/>
    <property type="project" value="InterPro"/>
</dbReference>
<name>A0AAV2AW66_9ARAC</name>
<dbReference type="InterPro" id="IPR001806">
    <property type="entry name" value="Small_GTPase"/>
</dbReference>
<comment type="subcellular location">
    <subcellularLocation>
        <location evidence="1">Membrane</location>
    </subcellularLocation>
</comment>
<organism evidence="5 6">
    <name type="scientific">Larinioides sclopetarius</name>
    <dbReference type="NCBI Taxonomy" id="280406"/>
    <lineage>
        <taxon>Eukaryota</taxon>
        <taxon>Metazoa</taxon>
        <taxon>Ecdysozoa</taxon>
        <taxon>Arthropoda</taxon>
        <taxon>Chelicerata</taxon>
        <taxon>Arachnida</taxon>
        <taxon>Araneae</taxon>
        <taxon>Araneomorphae</taxon>
        <taxon>Entelegynae</taxon>
        <taxon>Araneoidea</taxon>
        <taxon>Araneidae</taxon>
        <taxon>Larinioides</taxon>
    </lineage>
</organism>
<dbReference type="Proteomes" id="UP001497382">
    <property type="component" value="Unassembled WGS sequence"/>
</dbReference>
<keyword evidence="2" id="KW-0547">Nucleotide-binding</keyword>
<comment type="caution">
    <text evidence="5">The sequence shown here is derived from an EMBL/GenBank/DDBJ whole genome shotgun (WGS) entry which is preliminary data.</text>
</comment>
<dbReference type="EMBL" id="CAXIEN010000229">
    <property type="protein sequence ID" value="CAL1288308.1"/>
    <property type="molecule type" value="Genomic_DNA"/>
</dbReference>
<keyword evidence="3" id="KW-0342">GTP-binding</keyword>
<dbReference type="GO" id="GO:0022412">
    <property type="term" value="P:cellular process involved in reproduction in multicellular organism"/>
    <property type="evidence" value="ECO:0007669"/>
    <property type="project" value="UniProtKB-ARBA"/>
</dbReference>
<keyword evidence="4" id="KW-0472">Membrane</keyword>
<dbReference type="InterPro" id="IPR005225">
    <property type="entry name" value="Small_GTP-bd"/>
</dbReference>
<dbReference type="GO" id="GO:0007264">
    <property type="term" value="P:small GTPase-mediated signal transduction"/>
    <property type="evidence" value="ECO:0007669"/>
    <property type="project" value="InterPro"/>
</dbReference>
<evidence type="ECO:0008006" key="7">
    <source>
        <dbReference type="Google" id="ProtNLM"/>
    </source>
</evidence>
<dbReference type="PROSITE" id="PS51421">
    <property type="entry name" value="RAS"/>
    <property type="match status" value="1"/>
</dbReference>
<evidence type="ECO:0000256" key="4">
    <source>
        <dbReference type="ARBA" id="ARBA00023136"/>
    </source>
</evidence>
<dbReference type="GO" id="GO:0005525">
    <property type="term" value="F:GTP binding"/>
    <property type="evidence" value="ECO:0007669"/>
    <property type="project" value="UniProtKB-KW"/>
</dbReference>
<dbReference type="GO" id="GO:0001667">
    <property type="term" value="P:ameboidal-type cell migration"/>
    <property type="evidence" value="ECO:0007669"/>
    <property type="project" value="UniProtKB-ARBA"/>
</dbReference>
<dbReference type="GO" id="GO:0003006">
    <property type="term" value="P:developmental process involved in reproduction"/>
    <property type="evidence" value="ECO:0007669"/>
    <property type="project" value="UniProtKB-ARBA"/>
</dbReference>
<evidence type="ECO:0000313" key="6">
    <source>
        <dbReference type="Proteomes" id="UP001497382"/>
    </source>
</evidence>
<keyword evidence="6" id="KW-1185">Reference proteome</keyword>
<dbReference type="SMART" id="SM00174">
    <property type="entry name" value="RHO"/>
    <property type="match status" value="1"/>
</dbReference>
<sequence length="222" mass="24897">MEECSCKIVLVGDSRCGKTSLIHRFVSDSYTQVYTPTGFERYTATYCVGGYRIHFTLWDTSGTSAYDTVRPLSYKDASVFLLCFTIGSPDSLDNTINKWFPEIRQHSQNIPIILCGCQSDLRNDAETMCALAKLKKVPVTAEQALGVSRQIHATTYVETSSRSCPRSSREAFEISALAALGKLNKNHILRTPLSTMGSRGKYKNKDVLKEDLRDRTRNCILM</sequence>
<proteinExistence type="predicted"/>
<dbReference type="GO" id="GO:0016020">
    <property type="term" value="C:membrane"/>
    <property type="evidence" value="ECO:0007669"/>
    <property type="project" value="UniProtKB-SubCell"/>
</dbReference>
<dbReference type="PROSITE" id="PS51420">
    <property type="entry name" value="RHO"/>
    <property type="match status" value="1"/>
</dbReference>
<dbReference type="Gene3D" id="3.40.50.300">
    <property type="entry name" value="P-loop containing nucleotide triphosphate hydrolases"/>
    <property type="match status" value="1"/>
</dbReference>
<evidence type="ECO:0000256" key="1">
    <source>
        <dbReference type="ARBA" id="ARBA00004370"/>
    </source>
</evidence>
<reference evidence="5 6" key="1">
    <citation type="submission" date="2024-04" db="EMBL/GenBank/DDBJ databases">
        <authorList>
            <person name="Rising A."/>
            <person name="Reimegard J."/>
            <person name="Sonavane S."/>
            <person name="Akerstrom W."/>
            <person name="Nylinder S."/>
            <person name="Hedman E."/>
            <person name="Kallberg Y."/>
        </authorList>
    </citation>
    <scope>NUCLEOTIDE SEQUENCE [LARGE SCALE GENOMIC DNA]</scope>
</reference>
<evidence type="ECO:0000256" key="3">
    <source>
        <dbReference type="ARBA" id="ARBA00023134"/>
    </source>
</evidence>
<evidence type="ECO:0000313" key="5">
    <source>
        <dbReference type="EMBL" id="CAL1288308.1"/>
    </source>
</evidence>